<evidence type="ECO:0000313" key="3">
    <source>
        <dbReference type="Proteomes" id="UP001151760"/>
    </source>
</evidence>
<evidence type="ECO:0000256" key="1">
    <source>
        <dbReference type="SAM" id="MobiDB-lite"/>
    </source>
</evidence>
<reference evidence="2" key="2">
    <citation type="submission" date="2022-01" db="EMBL/GenBank/DDBJ databases">
        <authorList>
            <person name="Yamashiro T."/>
            <person name="Shiraishi A."/>
            <person name="Satake H."/>
            <person name="Nakayama K."/>
        </authorList>
    </citation>
    <scope>NUCLEOTIDE SEQUENCE</scope>
</reference>
<evidence type="ECO:0000313" key="2">
    <source>
        <dbReference type="EMBL" id="GJU05298.1"/>
    </source>
</evidence>
<sequence>MVAEILEVVGDDNVGVRQAEIRGVGRHPNMSNANRLRAMDKRLGEIVNDVDELTYVLLAHHHIYHTRHDGTRYSYVPNIPDLGVQQGVNFMSGTPGYSTAPSPSASQFGMFGDAHPSTSRNQNDMNKD</sequence>
<feature type="compositionally biased region" description="Polar residues" evidence="1">
    <location>
        <begin position="116"/>
        <end position="128"/>
    </location>
</feature>
<feature type="compositionally biased region" description="Polar residues" evidence="1">
    <location>
        <begin position="94"/>
        <end position="107"/>
    </location>
</feature>
<proteinExistence type="predicted"/>
<dbReference type="Proteomes" id="UP001151760">
    <property type="component" value="Unassembled WGS sequence"/>
</dbReference>
<protein>
    <submittedName>
        <fullName evidence="2">Uncharacterized protein</fullName>
    </submittedName>
</protein>
<name>A0ABQ5J1G5_9ASTR</name>
<keyword evidence="3" id="KW-1185">Reference proteome</keyword>
<dbReference type="EMBL" id="BQNB010021334">
    <property type="protein sequence ID" value="GJU05298.1"/>
    <property type="molecule type" value="Genomic_DNA"/>
</dbReference>
<reference evidence="2" key="1">
    <citation type="journal article" date="2022" name="Int. J. Mol. Sci.">
        <title>Draft Genome of Tanacetum Coccineum: Genomic Comparison of Closely Related Tanacetum-Family Plants.</title>
        <authorList>
            <person name="Yamashiro T."/>
            <person name="Shiraishi A."/>
            <person name="Nakayama K."/>
            <person name="Satake H."/>
        </authorList>
    </citation>
    <scope>NUCLEOTIDE SEQUENCE</scope>
</reference>
<feature type="region of interest" description="Disordered" evidence="1">
    <location>
        <begin position="94"/>
        <end position="128"/>
    </location>
</feature>
<organism evidence="2 3">
    <name type="scientific">Tanacetum coccineum</name>
    <dbReference type="NCBI Taxonomy" id="301880"/>
    <lineage>
        <taxon>Eukaryota</taxon>
        <taxon>Viridiplantae</taxon>
        <taxon>Streptophyta</taxon>
        <taxon>Embryophyta</taxon>
        <taxon>Tracheophyta</taxon>
        <taxon>Spermatophyta</taxon>
        <taxon>Magnoliopsida</taxon>
        <taxon>eudicotyledons</taxon>
        <taxon>Gunneridae</taxon>
        <taxon>Pentapetalae</taxon>
        <taxon>asterids</taxon>
        <taxon>campanulids</taxon>
        <taxon>Asterales</taxon>
        <taxon>Asteraceae</taxon>
        <taxon>Asteroideae</taxon>
        <taxon>Anthemideae</taxon>
        <taxon>Anthemidinae</taxon>
        <taxon>Tanacetum</taxon>
    </lineage>
</organism>
<comment type="caution">
    <text evidence="2">The sequence shown here is derived from an EMBL/GenBank/DDBJ whole genome shotgun (WGS) entry which is preliminary data.</text>
</comment>
<gene>
    <name evidence="2" type="ORF">Tco_1121728</name>
</gene>
<accession>A0ABQ5J1G5</accession>